<feature type="compositionally biased region" description="Basic and acidic residues" evidence="1">
    <location>
        <begin position="135"/>
        <end position="145"/>
    </location>
</feature>
<evidence type="ECO:0000256" key="1">
    <source>
        <dbReference type="SAM" id="MobiDB-lite"/>
    </source>
</evidence>
<dbReference type="RefSeq" id="WP_281485241.1">
    <property type="nucleotide sequence ID" value="NZ_CP124543.1"/>
</dbReference>
<reference evidence="2 3" key="1">
    <citation type="journal article" date="2023" name="Limnol Oceanogr Lett">
        <title>Environmental adaptations by the intertidal Antarctic cyanobacterium Halotia branconii CENA392 as revealed using long-read genome sequencing.</title>
        <authorList>
            <person name="Dextro R.B."/>
            <person name="Delbaje E."/>
            <person name="Freitas P.N.N."/>
            <person name="Geraldes V."/>
            <person name="Pinto E."/>
            <person name="Long P.F."/>
            <person name="Fiore M.F."/>
        </authorList>
    </citation>
    <scope>NUCLEOTIDE SEQUENCE [LARGE SCALE GENOMIC DNA]</scope>
    <source>
        <strain evidence="2 3">CENA392</strain>
    </source>
</reference>
<dbReference type="Proteomes" id="UP001223520">
    <property type="component" value="Chromosome"/>
</dbReference>
<accession>A0AAJ6NWQ1</accession>
<protein>
    <submittedName>
        <fullName evidence="2">Uncharacterized protein</fullName>
    </submittedName>
</protein>
<name>A0AAJ6NWQ1_9CYAN</name>
<feature type="region of interest" description="Disordered" evidence="1">
    <location>
        <begin position="1"/>
        <end position="38"/>
    </location>
</feature>
<feature type="compositionally biased region" description="Basic residues" evidence="1">
    <location>
        <begin position="1"/>
        <end position="11"/>
    </location>
</feature>
<keyword evidence="3" id="KW-1185">Reference proteome</keyword>
<proteinExistence type="predicted"/>
<gene>
    <name evidence="2" type="ORF">QI031_11220</name>
</gene>
<dbReference type="AlphaFoldDB" id="A0AAJ6NWQ1"/>
<dbReference type="EMBL" id="CP124543">
    <property type="protein sequence ID" value="WGV28007.1"/>
    <property type="molecule type" value="Genomic_DNA"/>
</dbReference>
<evidence type="ECO:0000313" key="3">
    <source>
        <dbReference type="Proteomes" id="UP001223520"/>
    </source>
</evidence>
<feature type="region of interest" description="Disordered" evidence="1">
    <location>
        <begin position="104"/>
        <end position="202"/>
    </location>
</feature>
<dbReference type="KEGG" id="hbq:QI031_11220"/>
<feature type="compositionally biased region" description="Polar residues" evidence="1">
    <location>
        <begin position="179"/>
        <end position="188"/>
    </location>
</feature>
<sequence>MYKPKRDKKAKIQSLLSQKKKVDKKKVSPVTPAAHPKEPLMEHISQIGNVPNPAAHAAILNRAPANQQSSNKEFLLQLQQQYGNSYVKQVLQLAQQENQDKAILQKALEDEQQTVPSKQDKDETNQPEEQLSFNKDAKEELDKLELAQPENQDDAISQKAPEDEQEVVPSKQDKDETNQPKGQLSSNQKAKEKLDKKKRNKA</sequence>
<evidence type="ECO:0000313" key="2">
    <source>
        <dbReference type="EMBL" id="WGV28007.1"/>
    </source>
</evidence>
<organism evidence="2 3">
    <name type="scientific">Halotia branconii CENA392</name>
    <dbReference type="NCBI Taxonomy" id="1539056"/>
    <lineage>
        <taxon>Bacteria</taxon>
        <taxon>Bacillati</taxon>
        <taxon>Cyanobacteriota</taxon>
        <taxon>Cyanophyceae</taxon>
        <taxon>Nostocales</taxon>
        <taxon>Nodulariaceae</taxon>
        <taxon>Halotia</taxon>
    </lineage>
</organism>